<evidence type="ECO:0000256" key="1">
    <source>
        <dbReference type="ARBA" id="ARBA00007733"/>
    </source>
</evidence>
<dbReference type="InterPro" id="IPR000178">
    <property type="entry name" value="TF_IF2_bacterial-like"/>
</dbReference>
<accession>A0ABY8L434</accession>
<feature type="compositionally biased region" description="Basic and acidic residues" evidence="9">
    <location>
        <begin position="151"/>
        <end position="214"/>
    </location>
</feature>
<dbReference type="Gene3D" id="3.40.50.300">
    <property type="entry name" value="P-loop containing nucleotide triphosphate hydrolases"/>
    <property type="match status" value="1"/>
</dbReference>
<evidence type="ECO:0000313" key="11">
    <source>
        <dbReference type="EMBL" id="WGH74895.1"/>
    </source>
</evidence>
<feature type="compositionally biased region" description="Basic and acidic residues" evidence="9">
    <location>
        <begin position="60"/>
        <end position="78"/>
    </location>
</feature>
<dbReference type="HAMAP" id="MF_00100_B">
    <property type="entry name" value="IF_2_B"/>
    <property type="match status" value="1"/>
</dbReference>
<dbReference type="InterPro" id="IPR015760">
    <property type="entry name" value="TIF_IF2"/>
</dbReference>
<evidence type="ECO:0000259" key="10">
    <source>
        <dbReference type="PROSITE" id="PS51722"/>
    </source>
</evidence>
<dbReference type="CDD" id="cd03702">
    <property type="entry name" value="IF2_mtIF2_II"/>
    <property type="match status" value="1"/>
</dbReference>
<dbReference type="PANTHER" id="PTHR43381:SF5">
    <property type="entry name" value="TR-TYPE G DOMAIN-CONTAINING PROTEIN"/>
    <property type="match status" value="1"/>
</dbReference>
<proteinExistence type="inferred from homology"/>
<evidence type="ECO:0000256" key="4">
    <source>
        <dbReference type="ARBA" id="ARBA00022741"/>
    </source>
</evidence>
<dbReference type="SUPFAM" id="SSF50447">
    <property type="entry name" value="Translation proteins"/>
    <property type="match status" value="2"/>
</dbReference>
<dbReference type="Pfam" id="PF22042">
    <property type="entry name" value="EF-G_D2"/>
    <property type="match status" value="1"/>
</dbReference>
<feature type="compositionally biased region" description="Basic and acidic residues" evidence="9">
    <location>
        <begin position="221"/>
        <end position="231"/>
    </location>
</feature>
<dbReference type="InterPro" id="IPR044145">
    <property type="entry name" value="IF2_II"/>
</dbReference>
<evidence type="ECO:0000313" key="12">
    <source>
        <dbReference type="Proteomes" id="UP001232001"/>
    </source>
</evidence>
<dbReference type="PROSITE" id="PS51722">
    <property type="entry name" value="G_TR_2"/>
    <property type="match status" value="1"/>
</dbReference>
<evidence type="ECO:0000256" key="2">
    <source>
        <dbReference type="ARBA" id="ARBA00020675"/>
    </source>
</evidence>
<feature type="binding site" evidence="7">
    <location>
        <begin position="452"/>
        <end position="459"/>
    </location>
    <ligand>
        <name>GTP</name>
        <dbReference type="ChEBI" id="CHEBI:37565"/>
    </ligand>
</feature>
<dbReference type="SUPFAM" id="SSF52540">
    <property type="entry name" value="P-loop containing nucleoside triphosphate hydrolases"/>
    <property type="match status" value="1"/>
</dbReference>
<feature type="region of interest" description="Disordered" evidence="9">
    <location>
        <begin position="117"/>
        <end position="348"/>
    </location>
</feature>
<dbReference type="Pfam" id="PF04760">
    <property type="entry name" value="IF2_N"/>
    <property type="match status" value="1"/>
</dbReference>
<dbReference type="CDD" id="cd03692">
    <property type="entry name" value="mtIF2_IVc"/>
    <property type="match status" value="1"/>
</dbReference>
<evidence type="ECO:0000256" key="3">
    <source>
        <dbReference type="ARBA" id="ARBA00022540"/>
    </source>
</evidence>
<dbReference type="RefSeq" id="WP_279650789.1">
    <property type="nucleotide sequence ID" value="NZ_CP122539.1"/>
</dbReference>
<sequence length="944" mass="104716">MAEGKKLRLNKVLRELNISLDRAVEHLAKNGYEIEARPTTKISDTEYQILFDGFQTDKSKKVASKEVSEEKRKEKEAIRQQLEQEQERKRLEEEAKKQEVLKAKAEKLELKTVGKIDVETGKVIEEKPMPTKNNDKVEEPKKEQPAQPVQETKKVEVPSKVEEKKPEPVKENKQSKDTKTVKPTIKEAKKEPQEVQKTVEKKVKEEKKSEKETEITPQNAEKIETKYKKLDGPNFTGRKIDLKQFERPKKKKAEPNKTDGDKKKRKRISKPGGGTGTAKPQATNNRGGQRGGNRGGQQRGRRQNIAPKEELTEAEIQKQVRETLEKLQGKSKKGKGAKYRRDKRDAHRQQNEAELEAAQAESKVLKVTEFVTVSEVATMMDVPVTQIISTCMMLGMMVTMNQRLDAETLQIVADEFNYTVEFVGAEVEEAIEEEEDKPEDLVTRAPIITVMGHVDHGKTSLLDYIRNANVIEGESGGITQHIGAYSVNVGDQKIAFLDTPGHEAFTAMRARGAQVTDLVIIVVAADDDVMPQTKEAISHAQAAGVPIIFAINKIDKPNANPDNIKTQLSAMNLLVEDWGGNIQSQEISAKTGQGVDELLEKVLLEAEVLELKANPNKNATGAVVEALLDKGRGYVSTILVQSGTLKIGDYILAGKHSGKVRAMFDDKGRKVKEAGPSTPVSVLGLDGAPQAGDKFNVFEDEREAKQIAAKRSQLQREQSVRTQKTLTLAEIGRRIALGDFKELNIILKGDVDGSVEALTDSFQKLSTEEIQVNIIHKGVGAITESDVLLATASDAIIVGFNVRPQGNARAVADREEVDIRTYSIIYDAINDLKDAMEGMLSPEMKEEVIGNVEIREVYKISKIGNIAGCMVMTGKITRDANVRIIRDGIVVHDGVLASLKRFKDDVKEVTKGYDCGLQIKGYNDIKEGDVIEAYTEVAVKKKLK</sequence>
<dbReference type="PROSITE" id="PS01176">
    <property type="entry name" value="IF2"/>
    <property type="match status" value="1"/>
</dbReference>
<dbReference type="InterPro" id="IPR036925">
    <property type="entry name" value="TIF_IF2_dom3_sf"/>
</dbReference>
<feature type="compositionally biased region" description="Basic and acidic residues" evidence="9">
    <location>
        <begin position="238"/>
        <end position="262"/>
    </location>
</feature>
<dbReference type="Proteomes" id="UP001232001">
    <property type="component" value="Chromosome"/>
</dbReference>
<feature type="compositionally biased region" description="Gly residues" evidence="9">
    <location>
        <begin position="288"/>
        <end position="298"/>
    </location>
</feature>
<feature type="region of interest" description="G-domain" evidence="7">
    <location>
        <begin position="446"/>
        <end position="594"/>
    </location>
</feature>
<feature type="compositionally biased region" description="Basic and acidic residues" evidence="9">
    <location>
        <begin position="307"/>
        <end position="328"/>
    </location>
</feature>
<dbReference type="PANTHER" id="PTHR43381">
    <property type="entry name" value="TRANSLATION INITIATION FACTOR IF-2-RELATED"/>
    <property type="match status" value="1"/>
</dbReference>
<dbReference type="Pfam" id="PF11987">
    <property type="entry name" value="IF-2"/>
    <property type="match status" value="1"/>
</dbReference>
<comment type="similarity">
    <text evidence="1 7 8">Belongs to the TRAFAC class translation factor GTPase superfamily. Classic translation factor GTPase family. IF-2 subfamily.</text>
</comment>
<dbReference type="InterPro" id="IPR053905">
    <property type="entry name" value="EF-G-like_DII"/>
</dbReference>
<dbReference type="InterPro" id="IPR023115">
    <property type="entry name" value="TIF_IF2_dom3"/>
</dbReference>
<keyword evidence="7" id="KW-0963">Cytoplasm</keyword>
<dbReference type="Gene3D" id="3.40.50.10050">
    <property type="entry name" value="Translation initiation factor IF- 2, domain 3"/>
    <property type="match status" value="1"/>
</dbReference>
<name>A0ABY8L434_9FLAO</name>
<dbReference type="CDD" id="cd01887">
    <property type="entry name" value="IF2_eIF5B"/>
    <property type="match status" value="1"/>
</dbReference>
<reference evidence="11 12" key="1">
    <citation type="submission" date="2023-04" db="EMBL/GenBank/DDBJ databases">
        <title>Tenacibaculum tangerinum sp. nov., isolated from sea tidal flat of South Korea.</title>
        <authorList>
            <person name="Lee S.H."/>
            <person name="Kim J.-J."/>
        </authorList>
    </citation>
    <scope>NUCLEOTIDE SEQUENCE [LARGE SCALE GENOMIC DNA]</scope>
    <source>
        <strain evidence="11 12">GRR-S3-23</strain>
    </source>
</reference>
<feature type="compositionally biased region" description="Basic and acidic residues" evidence="9">
    <location>
        <begin position="117"/>
        <end position="144"/>
    </location>
</feature>
<evidence type="ECO:0000256" key="5">
    <source>
        <dbReference type="ARBA" id="ARBA00022917"/>
    </source>
</evidence>
<dbReference type="GO" id="GO:0003743">
    <property type="term" value="F:translation initiation factor activity"/>
    <property type="evidence" value="ECO:0007669"/>
    <property type="project" value="UniProtKB-KW"/>
</dbReference>
<organism evidence="11 12">
    <name type="scientific">Tenacibaculum tangerinum</name>
    <dbReference type="NCBI Taxonomy" id="3038772"/>
    <lineage>
        <taxon>Bacteria</taxon>
        <taxon>Pseudomonadati</taxon>
        <taxon>Bacteroidota</taxon>
        <taxon>Flavobacteriia</taxon>
        <taxon>Flavobacteriales</taxon>
        <taxon>Flavobacteriaceae</taxon>
        <taxon>Tenacibaculum</taxon>
    </lineage>
</organism>
<protein>
    <recommendedName>
        <fullName evidence="2 7">Translation initiation factor IF-2</fullName>
    </recommendedName>
</protein>
<keyword evidence="12" id="KW-1185">Reference proteome</keyword>
<feature type="region of interest" description="Disordered" evidence="9">
    <location>
        <begin position="60"/>
        <end position="79"/>
    </location>
</feature>
<dbReference type="InterPro" id="IPR027417">
    <property type="entry name" value="P-loop_NTPase"/>
</dbReference>
<feature type="domain" description="Tr-type G" evidence="10">
    <location>
        <begin position="443"/>
        <end position="612"/>
    </location>
</feature>
<dbReference type="Pfam" id="PF00009">
    <property type="entry name" value="GTP_EFTU"/>
    <property type="match status" value="1"/>
</dbReference>
<dbReference type="InterPro" id="IPR009000">
    <property type="entry name" value="Transl_B-barrel_sf"/>
</dbReference>
<dbReference type="InterPro" id="IPR006847">
    <property type="entry name" value="IF2_N"/>
</dbReference>
<keyword evidence="4 7" id="KW-0547">Nucleotide-binding</keyword>
<keyword evidence="3 7" id="KW-0396">Initiation factor</keyword>
<feature type="compositionally biased region" description="Basic residues" evidence="9">
    <location>
        <begin position="329"/>
        <end position="341"/>
    </location>
</feature>
<evidence type="ECO:0000256" key="7">
    <source>
        <dbReference type="HAMAP-Rule" id="MF_00100"/>
    </source>
</evidence>
<comment type="subcellular location">
    <subcellularLocation>
        <location evidence="7">Cytoplasm</location>
    </subcellularLocation>
</comment>
<dbReference type="SUPFAM" id="SSF52156">
    <property type="entry name" value="Initiation factor IF2/eIF5b, domain 3"/>
    <property type="match status" value="1"/>
</dbReference>
<feature type="binding site" evidence="7">
    <location>
        <begin position="552"/>
        <end position="555"/>
    </location>
    <ligand>
        <name>GTP</name>
        <dbReference type="ChEBI" id="CHEBI:37565"/>
    </ligand>
</feature>
<keyword evidence="6 7" id="KW-0342">GTP-binding</keyword>
<dbReference type="NCBIfam" id="TIGR00487">
    <property type="entry name" value="IF-2"/>
    <property type="match status" value="1"/>
</dbReference>
<evidence type="ECO:0000256" key="8">
    <source>
        <dbReference type="RuleBase" id="RU000644"/>
    </source>
</evidence>
<dbReference type="InterPro" id="IPR000795">
    <property type="entry name" value="T_Tr_GTP-bd_dom"/>
</dbReference>
<dbReference type="InterPro" id="IPR005225">
    <property type="entry name" value="Small_GTP-bd"/>
</dbReference>
<dbReference type="NCBIfam" id="TIGR00231">
    <property type="entry name" value="small_GTP"/>
    <property type="match status" value="1"/>
</dbReference>
<feature type="binding site" evidence="7">
    <location>
        <begin position="498"/>
        <end position="502"/>
    </location>
    <ligand>
        <name>GTP</name>
        <dbReference type="ChEBI" id="CHEBI:37565"/>
    </ligand>
</feature>
<comment type="function">
    <text evidence="7 8">One of the essential components for the initiation of protein synthesis. Protects formylmethionyl-tRNA from spontaneous hydrolysis and promotes its binding to the 30S ribosomal subunits. Also involved in the hydrolysis of GTP during the formation of the 70S ribosomal complex.</text>
</comment>
<evidence type="ECO:0000256" key="9">
    <source>
        <dbReference type="SAM" id="MobiDB-lite"/>
    </source>
</evidence>
<keyword evidence="5 7" id="KW-0648">Protein biosynthesis</keyword>
<gene>
    <name evidence="7 11" type="primary">infB</name>
    <name evidence="11" type="ORF">P8625_12535</name>
</gene>
<evidence type="ECO:0000256" key="6">
    <source>
        <dbReference type="ARBA" id="ARBA00023134"/>
    </source>
</evidence>
<dbReference type="EMBL" id="CP122539">
    <property type="protein sequence ID" value="WGH74895.1"/>
    <property type="molecule type" value="Genomic_DNA"/>
</dbReference>
<dbReference type="Gene3D" id="2.40.30.10">
    <property type="entry name" value="Translation factors"/>
    <property type="match status" value="2"/>
</dbReference>